<dbReference type="Pfam" id="PF00293">
    <property type="entry name" value="NUDIX"/>
    <property type="match status" value="1"/>
</dbReference>
<sequence>MSQAYPTSPIPAVGAVVFKNRAVLLVRRSQPPNRGLWAIPGGCIRLGETFQAAAEREIWEETGIRIRARHPVYIFDTIDRDDQDRIRYHYVITDVLADYVEGWPTAGDDALEARWVTPEEFDTLPVSETTVDLLRGGGSQPGFPSGWRIEKTTTTP</sequence>
<dbReference type="PANTHER" id="PTHR43736">
    <property type="entry name" value="ADP-RIBOSE PYROPHOSPHATASE"/>
    <property type="match status" value="1"/>
</dbReference>
<dbReference type="EMBL" id="CAADFI010000055">
    <property type="protein sequence ID" value="VFJ94106.1"/>
    <property type="molecule type" value="Genomic_DNA"/>
</dbReference>
<dbReference type="EMBL" id="CAADFG010000056">
    <property type="protein sequence ID" value="VFJ93388.1"/>
    <property type="molecule type" value="Genomic_DNA"/>
</dbReference>
<dbReference type="Gene3D" id="3.90.79.10">
    <property type="entry name" value="Nucleoside Triphosphate Pyrophosphohydrolase"/>
    <property type="match status" value="1"/>
</dbReference>
<accession>A0A450UNK2</accession>
<protein>
    <submittedName>
        <fullName evidence="7">ADP-ribose pyrophosphatase YjhB, NUDIX family</fullName>
    </submittedName>
</protein>
<evidence type="ECO:0000256" key="2">
    <source>
        <dbReference type="ARBA" id="ARBA00022801"/>
    </source>
</evidence>
<evidence type="ECO:0000256" key="4">
    <source>
        <dbReference type="SAM" id="MobiDB-lite"/>
    </source>
</evidence>
<evidence type="ECO:0000313" key="7">
    <source>
        <dbReference type="EMBL" id="VFJ94106.1"/>
    </source>
</evidence>
<keyword evidence="2 3" id="KW-0378">Hydrolase</keyword>
<dbReference type="PANTHER" id="PTHR43736:SF1">
    <property type="entry name" value="DIHYDRONEOPTERIN TRIPHOSPHATE DIPHOSPHATASE"/>
    <property type="match status" value="1"/>
</dbReference>
<dbReference type="InterPro" id="IPR020476">
    <property type="entry name" value="Nudix_hydrolase"/>
</dbReference>
<dbReference type="GO" id="GO:0016787">
    <property type="term" value="F:hydrolase activity"/>
    <property type="evidence" value="ECO:0007669"/>
    <property type="project" value="UniProtKB-KW"/>
</dbReference>
<dbReference type="InterPro" id="IPR020084">
    <property type="entry name" value="NUDIX_hydrolase_CS"/>
</dbReference>
<name>A0A450UNK2_9GAMM</name>
<reference evidence="7" key="1">
    <citation type="submission" date="2019-02" db="EMBL/GenBank/DDBJ databases">
        <authorList>
            <person name="Gruber-Vodicka R. H."/>
            <person name="Seah K. B. B."/>
        </authorList>
    </citation>
    <scope>NUCLEOTIDE SEQUENCE</scope>
    <source>
        <strain evidence="8">BECK_SA2B12</strain>
        <strain evidence="6">BECK_SA2B15</strain>
        <strain evidence="7">BECK_SA2B20</strain>
    </source>
</reference>
<evidence type="ECO:0000313" key="8">
    <source>
        <dbReference type="EMBL" id="VFK02269.1"/>
    </source>
</evidence>
<dbReference type="PROSITE" id="PS00893">
    <property type="entry name" value="NUDIX_BOX"/>
    <property type="match status" value="1"/>
</dbReference>
<dbReference type="InterPro" id="IPR000086">
    <property type="entry name" value="NUDIX_hydrolase_dom"/>
</dbReference>
<dbReference type="InterPro" id="IPR015797">
    <property type="entry name" value="NUDIX_hydrolase-like_dom_sf"/>
</dbReference>
<organism evidence="7">
    <name type="scientific">Candidatus Kentrum eta</name>
    <dbReference type="NCBI Taxonomy" id="2126337"/>
    <lineage>
        <taxon>Bacteria</taxon>
        <taxon>Pseudomonadati</taxon>
        <taxon>Pseudomonadota</taxon>
        <taxon>Gammaproteobacteria</taxon>
        <taxon>Candidatus Kentrum</taxon>
    </lineage>
</organism>
<dbReference type="SUPFAM" id="SSF55811">
    <property type="entry name" value="Nudix"/>
    <property type="match status" value="1"/>
</dbReference>
<dbReference type="AlphaFoldDB" id="A0A450UNK2"/>
<dbReference type="PROSITE" id="PS51462">
    <property type="entry name" value="NUDIX"/>
    <property type="match status" value="1"/>
</dbReference>
<feature type="domain" description="Nudix hydrolase" evidence="5">
    <location>
        <begin position="8"/>
        <end position="138"/>
    </location>
</feature>
<comment type="cofactor">
    <cofactor evidence="1">
        <name>Mg(2+)</name>
        <dbReference type="ChEBI" id="CHEBI:18420"/>
    </cofactor>
</comment>
<proteinExistence type="inferred from homology"/>
<comment type="similarity">
    <text evidence="3">Belongs to the Nudix hydrolase family.</text>
</comment>
<evidence type="ECO:0000256" key="1">
    <source>
        <dbReference type="ARBA" id="ARBA00001946"/>
    </source>
</evidence>
<gene>
    <name evidence="6" type="ORF">BECKH772A_GA0070896_100569</name>
    <name evidence="7" type="ORF">BECKH772B_GA0070898_1005510</name>
    <name evidence="8" type="ORF">BECKH772C_GA0070978_100865</name>
</gene>
<evidence type="ECO:0000256" key="3">
    <source>
        <dbReference type="RuleBase" id="RU003476"/>
    </source>
</evidence>
<evidence type="ECO:0000313" key="6">
    <source>
        <dbReference type="EMBL" id="VFJ93388.1"/>
    </source>
</evidence>
<dbReference type="CDD" id="cd04673">
    <property type="entry name" value="NUDIX_ADPRase"/>
    <property type="match status" value="1"/>
</dbReference>
<dbReference type="EMBL" id="CAADFJ010000086">
    <property type="protein sequence ID" value="VFK02269.1"/>
    <property type="molecule type" value="Genomic_DNA"/>
</dbReference>
<evidence type="ECO:0000259" key="5">
    <source>
        <dbReference type="PROSITE" id="PS51462"/>
    </source>
</evidence>
<feature type="region of interest" description="Disordered" evidence="4">
    <location>
        <begin position="136"/>
        <end position="156"/>
    </location>
</feature>
<dbReference type="PRINTS" id="PR00502">
    <property type="entry name" value="NUDIXFAMILY"/>
</dbReference>